<dbReference type="OrthoDB" id="9759607at2"/>
<feature type="transmembrane region" description="Helical" evidence="1">
    <location>
        <begin position="61"/>
        <end position="81"/>
    </location>
</feature>
<dbReference type="InterPro" id="IPR058544">
    <property type="entry name" value="ETR1_N"/>
</dbReference>
<dbReference type="GO" id="GO:0052621">
    <property type="term" value="F:diguanylate cyclase activity"/>
    <property type="evidence" value="ECO:0007669"/>
    <property type="project" value="TreeGrafter"/>
</dbReference>
<dbReference type="AlphaFoldDB" id="A0A1Z3HRE7"/>
<dbReference type="InterPro" id="IPR043128">
    <property type="entry name" value="Rev_trsase/Diguanyl_cyclase"/>
</dbReference>
<sequence length="306" mass="34032">MMLAGVSLPLALMPHGSCFFWDPWLTALHVVADAGVALAYFSIPLLLFLYRDRAAATTQPLLLLFAAFILSCGLGHGFRIWNIWHAHYWLEGSWMMVTAMISLYTAWELKQVMPLLLSTQKDLLDTQQLLEKDDLTGVANRRGLETAFQRLVLQSVEPELDHALLLLDLDDFKQVNDTYGHGVGDLLLRLVAEKLCDRTRSLDTVVRLGGDEFAILLAGCSLAGANLIAQDIRRAMTSIRLPMQEQEPSQRFQVTASIGIAPIQPVMPLGQCYDQADQALYQAKRRGKNQIAIVSCQTQAPQVQGL</sequence>
<dbReference type="NCBIfam" id="TIGR00254">
    <property type="entry name" value="GGDEF"/>
    <property type="match status" value="1"/>
</dbReference>
<evidence type="ECO:0000256" key="1">
    <source>
        <dbReference type="SAM" id="Phobius"/>
    </source>
</evidence>
<dbReference type="SMART" id="SM00267">
    <property type="entry name" value="GGDEF"/>
    <property type="match status" value="1"/>
</dbReference>
<dbReference type="FunFam" id="3.30.70.270:FF:000001">
    <property type="entry name" value="Diguanylate cyclase domain protein"/>
    <property type="match status" value="1"/>
</dbReference>
<dbReference type="GO" id="GO:0043709">
    <property type="term" value="P:cell adhesion involved in single-species biofilm formation"/>
    <property type="evidence" value="ECO:0007669"/>
    <property type="project" value="TreeGrafter"/>
</dbReference>
<dbReference type="CDD" id="cd01949">
    <property type="entry name" value="GGDEF"/>
    <property type="match status" value="1"/>
</dbReference>
<dbReference type="Pfam" id="PF00990">
    <property type="entry name" value="GGDEF"/>
    <property type="match status" value="1"/>
</dbReference>
<reference evidence="3 4" key="1">
    <citation type="journal article" date="2016" name="Biochim. Biophys. Acta">
        <title>Characterization of red-shifted phycobilisomes isolated from the chlorophyll f-containing cyanobacterium Halomicronema hongdechloris.</title>
        <authorList>
            <person name="Li Y."/>
            <person name="Lin Y."/>
            <person name="Garvey C.J."/>
            <person name="Birch D."/>
            <person name="Corkery R.W."/>
            <person name="Loughlin P.C."/>
            <person name="Scheer H."/>
            <person name="Willows R.D."/>
            <person name="Chen M."/>
        </authorList>
    </citation>
    <scope>NUCLEOTIDE SEQUENCE [LARGE SCALE GENOMIC DNA]</scope>
    <source>
        <strain evidence="3 4">C2206</strain>
    </source>
</reference>
<dbReference type="GO" id="GO:0005886">
    <property type="term" value="C:plasma membrane"/>
    <property type="evidence" value="ECO:0007669"/>
    <property type="project" value="TreeGrafter"/>
</dbReference>
<keyword evidence="1" id="KW-0812">Transmembrane</keyword>
<evidence type="ECO:0000313" key="3">
    <source>
        <dbReference type="EMBL" id="ASC72899.1"/>
    </source>
</evidence>
<organism evidence="3 4">
    <name type="scientific">Halomicronema hongdechloris C2206</name>
    <dbReference type="NCBI Taxonomy" id="1641165"/>
    <lineage>
        <taxon>Bacteria</taxon>
        <taxon>Bacillati</taxon>
        <taxon>Cyanobacteriota</taxon>
        <taxon>Cyanophyceae</taxon>
        <taxon>Nodosilineales</taxon>
        <taxon>Nodosilineaceae</taxon>
        <taxon>Halomicronema</taxon>
    </lineage>
</organism>
<evidence type="ECO:0000259" key="2">
    <source>
        <dbReference type="PROSITE" id="PS50887"/>
    </source>
</evidence>
<feature type="transmembrane region" description="Helical" evidence="1">
    <location>
        <begin position="28"/>
        <end position="49"/>
    </location>
</feature>
<keyword evidence="4" id="KW-1185">Reference proteome</keyword>
<dbReference type="InterPro" id="IPR000160">
    <property type="entry name" value="GGDEF_dom"/>
</dbReference>
<protein>
    <submittedName>
        <fullName evidence="3">GGDEF domain-containing protein</fullName>
    </submittedName>
</protein>
<dbReference type="SUPFAM" id="SSF55073">
    <property type="entry name" value="Nucleotide cyclase"/>
    <property type="match status" value="1"/>
</dbReference>
<dbReference type="Pfam" id="PF25487">
    <property type="entry name" value="ETR1_N"/>
    <property type="match status" value="1"/>
</dbReference>
<keyword evidence="1" id="KW-0472">Membrane</keyword>
<dbReference type="PANTHER" id="PTHR45138">
    <property type="entry name" value="REGULATORY COMPONENTS OF SENSORY TRANSDUCTION SYSTEM"/>
    <property type="match status" value="1"/>
</dbReference>
<dbReference type="EMBL" id="CP021983">
    <property type="protein sequence ID" value="ASC72899.1"/>
    <property type="molecule type" value="Genomic_DNA"/>
</dbReference>
<evidence type="ECO:0000313" key="4">
    <source>
        <dbReference type="Proteomes" id="UP000191901"/>
    </source>
</evidence>
<dbReference type="Proteomes" id="UP000191901">
    <property type="component" value="Chromosome"/>
</dbReference>
<proteinExistence type="predicted"/>
<dbReference type="InterPro" id="IPR029787">
    <property type="entry name" value="Nucleotide_cyclase"/>
</dbReference>
<dbReference type="GO" id="GO:1902201">
    <property type="term" value="P:negative regulation of bacterial-type flagellum-dependent cell motility"/>
    <property type="evidence" value="ECO:0007669"/>
    <property type="project" value="TreeGrafter"/>
</dbReference>
<gene>
    <name evidence="3" type="ORF">XM38_038590</name>
</gene>
<dbReference type="InterPro" id="IPR050469">
    <property type="entry name" value="Diguanylate_Cyclase"/>
</dbReference>
<dbReference type="PROSITE" id="PS50887">
    <property type="entry name" value="GGDEF"/>
    <property type="match status" value="1"/>
</dbReference>
<name>A0A1Z3HRE7_9CYAN</name>
<dbReference type="PANTHER" id="PTHR45138:SF9">
    <property type="entry name" value="DIGUANYLATE CYCLASE DGCM-RELATED"/>
    <property type="match status" value="1"/>
</dbReference>
<dbReference type="KEGG" id="hhg:XM38_038590"/>
<accession>A0A1Z3HRE7</accession>
<feature type="domain" description="GGDEF" evidence="2">
    <location>
        <begin position="160"/>
        <end position="296"/>
    </location>
</feature>
<keyword evidence="1" id="KW-1133">Transmembrane helix</keyword>
<dbReference type="Gene3D" id="3.30.70.270">
    <property type="match status" value="1"/>
</dbReference>